<feature type="binding site" evidence="5 6">
    <location>
        <begin position="125"/>
        <end position="126"/>
    </location>
    <ligand>
        <name>FMN</name>
        <dbReference type="ChEBI" id="CHEBI:58210"/>
    </ligand>
</feature>
<feature type="binding site" evidence="5">
    <location>
        <position position="116"/>
    </location>
    <ligand>
        <name>substrate</name>
    </ligand>
</feature>
<organism evidence="9 10">
    <name type="scientific">Candidatus Muproteobacteria bacterium RBG_16_64_10</name>
    <dbReference type="NCBI Taxonomy" id="1817757"/>
    <lineage>
        <taxon>Bacteria</taxon>
        <taxon>Pseudomonadati</taxon>
        <taxon>Pseudomonadota</taxon>
        <taxon>Candidatus Muproteobacteria</taxon>
    </lineage>
</organism>
<feature type="binding site" evidence="5 6">
    <location>
        <position position="180"/>
    </location>
    <ligand>
        <name>FMN</name>
        <dbReference type="ChEBI" id="CHEBI:58210"/>
    </ligand>
</feature>
<evidence type="ECO:0000256" key="2">
    <source>
        <dbReference type="ARBA" id="ARBA00022630"/>
    </source>
</evidence>
<keyword evidence="2 5" id="KW-0285">Flavoprotein</keyword>
<sequence>MPLTEPARDPIELFAGWYAQAGRAGIDKPSAMVLATSGSEGHADCRMVLLSSYDARGFVFHTNYQSRKGEELAARAWATLLFWWDPLGYQVRIEGPVEKTSAAESDVYFAARPRGSQLGAWASEQSRVIGSRADLDRALAAREAEFAGRPVPRPPCWGGYRVLPMSMEFWMNRDDRLHDRLRYEKLDGGAGWSMEKLAP</sequence>
<name>A0A1F6SWW3_9PROT</name>
<dbReference type="InterPro" id="IPR012349">
    <property type="entry name" value="Split_barrel_FMN-bd"/>
</dbReference>
<feature type="binding site" evidence="5">
    <location>
        <begin position="176"/>
        <end position="178"/>
    </location>
    <ligand>
        <name>substrate</name>
    </ligand>
</feature>
<comment type="caution">
    <text evidence="5">Lacks conserved residue(s) required for the propagation of feature annotation.</text>
</comment>
<dbReference type="PIRSF" id="PIRSF000190">
    <property type="entry name" value="Pyd_amn-ph_oxd"/>
    <property type="match status" value="1"/>
</dbReference>
<gene>
    <name evidence="5" type="primary">pdxH</name>
    <name evidence="9" type="ORF">A2V91_04135</name>
</gene>
<evidence type="ECO:0000313" key="10">
    <source>
        <dbReference type="Proteomes" id="UP000179334"/>
    </source>
</evidence>
<keyword evidence="3 5" id="KW-0288">FMN</keyword>
<evidence type="ECO:0000259" key="7">
    <source>
        <dbReference type="Pfam" id="PF01243"/>
    </source>
</evidence>
<dbReference type="InterPro" id="IPR019576">
    <property type="entry name" value="Pyridoxamine_oxidase_dimer_C"/>
</dbReference>
<dbReference type="UniPathway" id="UPA01068">
    <property type="reaction ID" value="UER00304"/>
</dbReference>
<reference evidence="9 10" key="1">
    <citation type="journal article" date="2016" name="Nat. Commun.">
        <title>Thousands of microbial genomes shed light on interconnected biogeochemical processes in an aquifer system.</title>
        <authorList>
            <person name="Anantharaman K."/>
            <person name="Brown C.T."/>
            <person name="Hug L.A."/>
            <person name="Sharon I."/>
            <person name="Castelle C.J."/>
            <person name="Probst A.J."/>
            <person name="Thomas B.C."/>
            <person name="Singh A."/>
            <person name="Wilkins M.J."/>
            <person name="Karaoz U."/>
            <person name="Brodie E.L."/>
            <person name="Williams K.H."/>
            <person name="Hubbard S.S."/>
            <person name="Banfield J.F."/>
        </authorList>
    </citation>
    <scope>NUCLEOTIDE SEQUENCE [LARGE SCALE GENOMIC DNA]</scope>
</reference>
<evidence type="ECO:0000256" key="3">
    <source>
        <dbReference type="ARBA" id="ARBA00022643"/>
    </source>
</evidence>
<dbReference type="Gene3D" id="2.30.110.10">
    <property type="entry name" value="Electron Transport, Fmn-binding Protein, Chain A"/>
    <property type="match status" value="1"/>
</dbReference>
<proteinExistence type="inferred from homology"/>
<dbReference type="HAMAP" id="MF_01629">
    <property type="entry name" value="PdxH"/>
    <property type="match status" value="1"/>
</dbReference>
<dbReference type="NCBIfam" id="NF004231">
    <property type="entry name" value="PRK05679.1"/>
    <property type="match status" value="1"/>
</dbReference>
<dbReference type="PANTHER" id="PTHR10851:SF0">
    <property type="entry name" value="PYRIDOXINE-5'-PHOSPHATE OXIDASE"/>
    <property type="match status" value="1"/>
</dbReference>
<accession>A0A1F6SWW3</accession>
<dbReference type="PANTHER" id="PTHR10851">
    <property type="entry name" value="PYRIDOXINE-5-PHOSPHATE OXIDASE"/>
    <property type="match status" value="1"/>
</dbReference>
<evidence type="ECO:0000313" key="9">
    <source>
        <dbReference type="EMBL" id="OGI37408.1"/>
    </source>
</evidence>
<dbReference type="GO" id="GO:0010181">
    <property type="term" value="F:FMN binding"/>
    <property type="evidence" value="ECO:0007669"/>
    <property type="project" value="UniProtKB-UniRule"/>
</dbReference>
<dbReference type="Pfam" id="PF10590">
    <property type="entry name" value="PNP_phzG_C"/>
    <property type="match status" value="1"/>
</dbReference>
<keyword evidence="5" id="KW-0664">Pyridoxine biosynthesis</keyword>
<comment type="function">
    <text evidence="5">Catalyzes the oxidation of either pyridoxine 5'-phosphate (PNP) or pyridoxamine 5'-phosphate (PMP) into pyridoxal 5'-phosphate (PLP).</text>
</comment>
<dbReference type="AlphaFoldDB" id="A0A1F6SWW3"/>
<dbReference type="Proteomes" id="UP000179334">
    <property type="component" value="Unassembled WGS sequence"/>
</dbReference>
<dbReference type="InterPro" id="IPR000659">
    <property type="entry name" value="Pyridox_Oxase"/>
</dbReference>
<comment type="catalytic activity">
    <reaction evidence="5">
        <text>pyridoxine 5'-phosphate + O2 = pyridoxal 5'-phosphate + H2O2</text>
        <dbReference type="Rhea" id="RHEA:15149"/>
        <dbReference type="ChEBI" id="CHEBI:15379"/>
        <dbReference type="ChEBI" id="CHEBI:16240"/>
        <dbReference type="ChEBI" id="CHEBI:58589"/>
        <dbReference type="ChEBI" id="CHEBI:597326"/>
        <dbReference type="EC" id="1.4.3.5"/>
    </reaction>
</comment>
<dbReference type="GO" id="GO:0004733">
    <property type="term" value="F:pyridoxamine phosphate oxidase activity"/>
    <property type="evidence" value="ECO:0007669"/>
    <property type="project" value="UniProtKB-UniRule"/>
</dbReference>
<comment type="subunit">
    <text evidence="5">Homodimer.</text>
</comment>
<evidence type="ECO:0000256" key="4">
    <source>
        <dbReference type="ARBA" id="ARBA00023002"/>
    </source>
</evidence>
<evidence type="ECO:0000256" key="5">
    <source>
        <dbReference type="HAMAP-Rule" id="MF_01629"/>
    </source>
</evidence>
<comment type="pathway">
    <text evidence="5">Cofactor metabolism; pyridoxal 5'-phosphate salvage; pyridoxal 5'-phosphate from pyridoxine 5'-phosphate: step 1/1.</text>
</comment>
<comment type="cofactor">
    <cofactor evidence="5 6">
        <name>FMN</name>
        <dbReference type="ChEBI" id="CHEBI:58210"/>
    </cofactor>
    <text evidence="5 6">Binds 1 FMN per subunit.</text>
</comment>
<comment type="similarity">
    <text evidence="1 5">Belongs to the pyridoxamine 5'-phosphate oxidase family.</text>
</comment>
<dbReference type="PROSITE" id="PS01064">
    <property type="entry name" value="PYRIDOX_OXIDASE"/>
    <property type="match status" value="1"/>
</dbReference>
<protein>
    <recommendedName>
        <fullName evidence="5">Pyridoxine/pyridoxamine 5'-phosphate oxidase</fullName>
        <ecNumber evidence="5">1.4.3.5</ecNumber>
    </recommendedName>
    <alternativeName>
        <fullName evidence="5">PNP/PMP oxidase</fullName>
        <shortName evidence="5">PNPOx</shortName>
    </alternativeName>
    <alternativeName>
        <fullName evidence="5">Pyridoxal 5'-phosphate synthase</fullName>
    </alternativeName>
</protein>
<comment type="pathway">
    <text evidence="5">Cofactor metabolism; pyridoxal 5'-phosphate salvage; pyridoxal 5'-phosphate from pyridoxamine 5'-phosphate: step 1/1.</text>
</comment>
<feature type="binding site" evidence="5 6">
    <location>
        <position position="170"/>
    </location>
    <ligand>
        <name>FMN</name>
        <dbReference type="ChEBI" id="CHEBI:58210"/>
    </ligand>
</feature>
<feature type="binding site" evidence="5 6">
    <location>
        <position position="90"/>
    </location>
    <ligand>
        <name>FMN</name>
        <dbReference type="ChEBI" id="CHEBI:58210"/>
    </ligand>
</feature>
<dbReference type="InterPro" id="IPR011576">
    <property type="entry name" value="Pyridox_Oxase_N"/>
</dbReference>
<dbReference type="NCBIfam" id="TIGR00558">
    <property type="entry name" value="pdxH"/>
    <property type="match status" value="1"/>
</dbReference>
<evidence type="ECO:0000256" key="1">
    <source>
        <dbReference type="ARBA" id="ARBA00007301"/>
    </source>
</evidence>
<feature type="domain" description="Pyridoxamine 5'-phosphate oxidase N-terminal" evidence="7">
    <location>
        <begin position="23"/>
        <end position="133"/>
    </location>
</feature>
<dbReference type="GO" id="GO:0008615">
    <property type="term" value="P:pyridoxine biosynthetic process"/>
    <property type="evidence" value="ECO:0007669"/>
    <property type="project" value="UniProtKB-UniRule"/>
</dbReference>
<keyword evidence="4 5" id="KW-0560">Oxidoreductase</keyword>
<feature type="domain" description="Pyridoxine 5'-phosphate oxidase dimerisation C-terminal" evidence="8">
    <location>
        <begin position="157"/>
        <end position="199"/>
    </location>
</feature>
<evidence type="ECO:0000256" key="6">
    <source>
        <dbReference type="PIRSR" id="PIRSR000190-2"/>
    </source>
</evidence>
<feature type="binding site" evidence="5 6">
    <location>
        <position position="67"/>
    </location>
    <ligand>
        <name>FMN</name>
        <dbReference type="ChEBI" id="CHEBI:58210"/>
    </ligand>
</feature>
<dbReference type="EC" id="1.4.3.5" evidence="5"/>
<feature type="binding site" evidence="5">
    <location>
        <position position="112"/>
    </location>
    <ligand>
        <name>substrate</name>
    </ligand>
</feature>
<evidence type="ECO:0000259" key="8">
    <source>
        <dbReference type="Pfam" id="PF10590"/>
    </source>
</evidence>
<feature type="binding site" evidence="5">
    <location>
        <position position="108"/>
    </location>
    <ligand>
        <name>substrate</name>
    </ligand>
</feature>
<dbReference type="InterPro" id="IPR019740">
    <property type="entry name" value="Pyridox_Oxase_CS"/>
</dbReference>
<dbReference type="SUPFAM" id="SSF50475">
    <property type="entry name" value="FMN-binding split barrel"/>
    <property type="match status" value="1"/>
</dbReference>
<comment type="caution">
    <text evidence="9">The sequence shown here is derived from an EMBL/GenBank/DDBJ whole genome shotgun (WGS) entry which is preliminary data.</text>
</comment>
<dbReference type="EMBL" id="MFSR01000092">
    <property type="protein sequence ID" value="OGI37408.1"/>
    <property type="molecule type" value="Genomic_DNA"/>
</dbReference>
<dbReference type="Pfam" id="PF01243">
    <property type="entry name" value="PNPOx_N"/>
    <property type="match status" value="1"/>
</dbReference>
<comment type="catalytic activity">
    <reaction evidence="5">
        <text>pyridoxamine 5'-phosphate + O2 + H2O = pyridoxal 5'-phosphate + H2O2 + NH4(+)</text>
        <dbReference type="Rhea" id="RHEA:15817"/>
        <dbReference type="ChEBI" id="CHEBI:15377"/>
        <dbReference type="ChEBI" id="CHEBI:15379"/>
        <dbReference type="ChEBI" id="CHEBI:16240"/>
        <dbReference type="ChEBI" id="CHEBI:28938"/>
        <dbReference type="ChEBI" id="CHEBI:58451"/>
        <dbReference type="ChEBI" id="CHEBI:597326"/>
        <dbReference type="EC" id="1.4.3.5"/>
    </reaction>
</comment>
<feature type="binding site" evidence="5 6">
    <location>
        <position position="68"/>
    </location>
    <ligand>
        <name>FMN</name>
        <dbReference type="ChEBI" id="CHEBI:58210"/>
    </ligand>
</feature>